<dbReference type="GeneID" id="35000852"/>
<keyword evidence="1" id="KW-0805">Transcription regulation</keyword>
<dbReference type="PANTHER" id="PTHR34236">
    <property type="entry name" value="DIMETHYL SULFOXIDE REDUCTASE TRANSCRIPTIONAL ACTIVATOR"/>
    <property type="match status" value="1"/>
</dbReference>
<reference evidence="5 6" key="1">
    <citation type="submission" date="2016-10" db="EMBL/GenBank/DDBJ databases">
        <authorList>
            <person name="de Groot N.N."/>
        </authorList>
    </citation>
    <scope>NUCLEOTIDE SEQUENCE [LARGE SCALE GENOMIC DNA]</scope>
    <source>
        <strain evidence="5 6">DSM 22187</strain>
    </source>
</reference>
<sequence length="218" mass="23966">MTVIADISLPADSFALGRLLSDVTGIETELERIVPLRETVMPLFWISGADPAVIKDVLSDDPRTIAVDQLTTTNGKTLFEVHWTTETDGLVGALVDTRGKILEASGTDKTWDFRLRFGSHSELSAFNMALTADNIAVTLRHIYNPTPRGDGAGLSTIQRETLLTAYDHGYFRVPRRTTLVALADREGISDSAYSQRIRRGIAGLIEQTLLSEESCRSE</sequence>
<keyword evidence="2" id="KW-0804">Transcription</keyword>
<evidence type="ECO:0000256" key="2">
    <source>
        <dbReference type="ARBA" id="ARBA00023163"/>
    </source>
</evidence>
<dbReference type="InterPro" id="IPR007050">
    <property type="entry name" value="HTH_bacterioopsin"/>
</dbReference>
<dbReference type="PANTHER" id="PTHR34236:SF1">
    <property type="entry name" value="DIMETHYL SULFOXIDE REDUCTASE TRANSCRIPTIONAL ACTIVATOR"/>
    <property type="match status" value="1"/>
</dbReference>
<evidence type="ECO:0000313" key="5">
    <source>
        <dbReference type="EMBL" id="SEJ36726.1"/>
    </source>
</evidence>
<dbReference type="STRING" id="1073996.SAMN05444271_15810"/>
<gene>
    <name evidence="5" type="ORF">SAMN05444271_15810</name>
</gene>
<dbReference type="Proteomes" id="UP000198888">
    <property type="component" value="Unassembled WGS sequence"/>
</dbReference>
<feature type="domain" description="Bacterioopsin transcriptional activator GAF and HTH associated" evidence="4">
    <location>
        <begin position="20"/>
        <end position="140"/>
    </location>
</feature>
<dbReference type="OrthoDB" id="156233at2157"/>
<dbReference type="RefSeq" id="WP_089673955.1">
    <property type="nucleotide sequence ID" value="NZ_CP024845.1"/>
</dbReference>
<evidence type="ECO:0000256" key="1">
    <source>
        <dbReference type="ARBA" id="ARBA00023015"/>
    </source>
</evidence>
<evidence type="ECO:0000259" key="4">
    <source>
        <dbReference type="Pfam" id="PF15915"/>
    </source>
</evidence>
<name>A0A1H6Y8D1_9EURY</name>
<dbReference type="Pfam" id="PF04967">
    <property type="entry name" value="HTH_10"/>
    <property type="match status" value="1"/>
</dbReference>
<keyword evidence="6" id="KW-1185">Reference proteome</keyword>
<evidence type="ECO:0000259" key="3">
    <source>
        <dbReference type="Pfam" id="PF04967"/>
    </source>
</evidence>
<accession>A0A2H4PXL1</accession>
<feature type="domain" description="HTH bat-type" evidence="3">
    <location>
        <begin position="154"/>
        <end position="204"/>
    </location>
</feature>
<evidence type="ECO:0000313" key="6">
    <source>
        <dbReference type="Proteomes" id="UP000198888"/>
    </source>
</evidence>
<organism evidence="5 6">
    <name type="scientific">Halohasta litchfieldiae</name>
    <dbReference type="NCBI Taxonomy" id="1073996"/>
    <lineage>
        <taxon>Archaea</taxon>
        <taxon>Methanobacteriati</taxon>
        <taxon>Methanobacteriota</taxon>
        <taxon>Stenosarchaea group</taxon>
        <taxon>Halobacteria</taxon>
        <taxon>Halobacteriales</taxon>
        <taxon>Haloferacaceae</taxon>
        <taxon>Halohasta</taxon>
    </lineage>
</organism>
<protein>
    <submittedName>
        <fullName evidence="5">Predicted DNA binding protein, contains HTH domain</fullName>
    </submittedName>
</protein>
<dbReference type="KEGG" id="hae:halTADL_0020"/>
<proteinExistence type="predicted"/>
<dbReference type="Pfam" id="PF15915">
    <property type="entry name" value="BAT"/>
    <property type="match status" value="1"/>
</dbReference>
<dbReference type="AlphaFoldDB" id="A0A1H6Y8D1"/>
<dbReference type="EMBL" id="FNYR01000058">
    <property type="protein sequence ID" value="SEJ36726.1"/>
    <property type="molecule type" value="Genomic_DNA"/>
</dbReference>
<dbReference type="InterPro" id="IPR031803">
    <property type="entry name" value="BAT_GAF/HTH-assoc"/>
</dbReference>
<accession>A0A1H6Y8D1</accession>